<protein>
    <recommendedName>
        <fullName evidence="4">Antitoxin</fullName>
    </recommendedName>
</protein>
<dbReference type="Pfam" id="PF14013">
    <property type="entry name" value="MT0933_antitox"/>
    <property type="match status" value="1"/>
</dbReference>
<dbReference type="InterPro" id="IPR028037">
    <property type="entry name" value="Antitoxin_Rv0909/MT0933"/>
</dbReference>
<name>A0A919U4I1_9ACTN</name>
<reference evidence="2" key="1">
    <citation type="submission" date="2021-01" db="EMBL/GenBank/DDBJ databases">
        <title>Whole genome shotgun sequence of Dactylosporangium siamense NBRC 106093.</title>
        <authorList>
            <person name="Komaki H."/>
            <person name="Tamura T."/>
        </authorList>
    </citation>
    <scope>NUCLEOTIDE SEQUENCE</scope>
    <source>
        <strain evidence="2">NBRC 106093</strain>
    </source>
</reference>
<keyword evidence="3" id="KW-1185">Reference proteome</keyword>
<feature type="region of interest" description="Disordered" evidence="1">
    <location>
        <begin position="1"/>
        <end position="71"/>
    </location>
</feature>
<gene>
    <name evidence="2" type="ORF">Dsi01nite_001850</name>
</gene>
<evidence type="ECO:0000313" key="2">
    <source>
        <dbReference type="EMBL" id="GIG42144.1"/>
    </source>
</evidence>
<sequence>MRHARDSDPGQGRCGSDRSGSERSCSRSSGSEDPGRVTWQEPSGMIVARWQGPAARTEARGGGSDRGGRTVNSFFDRVKDLADQHDDKVDAALEKVGDFVDDKTGGKHSEHIDKAVDAAQQHTGEGDTTKN</sequence>
<evidence type="ECO:0000256" key="1">
    <source>
        <dbReference type="SAM" id="MobiDB-lite"/>
    </source>
</evidence>
<dbReference type="Proteomes" id="UP000660611">
    <property type="component" value="Unassembled WGS sequence"/>
</dbReference>
<evidence type="ECO:0000313" key="3">
    <source>
        <dbReference type="Proteomes" id="UP000660611"/>
    </source>
</evidence>
<feature type="compositionally biased region" description="Basic and acidic residues" evidence="1">
    <location>
        <begin position="101"/>
        <end position="116"/>
    </location>
</feature>
<proteinExistence type="predicted"/>
<accession>A0A919U4I1</accession>
<evidence type="ECO:0008006" key="4">
    <source>
        <dbReference type="Google" id="ProtNLM"/>
    </source>
</evidence>
<dbReference type="EMBL" id="BONQ01000004">
    <property type="protein sequence ID" value="GIG42144.1"/>
    <property type="molecule type" value="Genomic_DNA"/>
</dbReference>
<feature type="region of interest" description="Disordered" evidence="1">
    <location>
        <begin position="101"/>
        <end position="131"/>
    </location>
</feature>
<dbReference type="AlphaFoldDB" id="A0A919U4I1"/>
<feature type="compositionally biased region" description="Basic and acidic residues" evidence="1">
    <location>
        <begin position="15"/>
        <end position="25"/>
    </location>
</feature>
<organism evidence="2 3">
    <name type="scientific">Dactylosporangium siamense</name>
    <dbReference type="NCBI Taxonomy" id="685454"/>
    <lineage>
        <taxon>Bacteria</taxon>
        <taxon>Bacillati</taxon>
        <taxon>Actinomycetota</taxon>
        <taxon>Actinomycetes</taxon>
        <taxon>Micromonosporales</taxon>
        <taxon>Micromonosporaceae</taxon>
        <taxon>Dactylosporangium</taxon>
    </lineage>
</organism>
<comment type="caution">
    <text evidence="2">The sequence shown here is derived from an EMBL/GenBank/DDBJ whole genome shotgun (WGS) entry which is preliminary data.</text>
</comment>